<dbReference type="PATRIC" id="fig|1379.3.peg.1032"/>
<keyword evidence="4" id="KW-0460">Magnesium</keyword>
<reference evidence="6" key="1">
    <citation type="submission" date="2016-01" db="EMBL/GenBank/DDBJ databases">
        <authorList>
            <person name="Mitreva M."/>
            <person name="Pepin K.H."/>
            <person name="Mihindukulasuriya K.A."/>
            <person name="Fulton R."/>
            <person name="Fronick C."/>
            <person name="O'Laughlin M."/>
            <person name="Miner T."/>
            <person name="Herter B."/>
            <person name="Rosa B.A."/>
            <person name="Cordes M."/>
            <person name="Tomlinson C."/>
            <person name="Wollam A."/>
            <person name="Palsikar V.B."/>
            <person name="Mardis E.R."/>
            <person name="Wilson R.K."/>
        </authorList>
    </citation>
    <scope>NUCLEOTIDE SEQUENCE [LARGE SCALE GENOMIC DNA]</scope>
    <source>
        <strain evidence="6">DNF01167</strain>
    </source>
</reference>
<proteinExistence type="predicted"/>
<dbReference type="Proteomes" id="UP000070355">
    <property type="component" value="Unassembled WGS sequence"/>
</dbReference>
<dbReference type="AlphaFoldDB" id="A0A133ZW32"/>
<dbReference type="InterPro" id="IPR023198">
    <property type="entry name" value="PGP-like_dom2"/>
</dbReference>
<dbReference type="SFLD" id="SFLDS00003">
    <property type="entry name" value="Haloacid_Dehalogenase"/>
    <property type="match status" value="1"/>
</dbReference>
<name>A0A133ZW32_9BACL</name>
<dbReference type="STRING" id="1379.HMPREF3186_01047"/>
<evidence type="ECO:0000256" key="2">
    <source>
        <dbReference type="ARBA" id="ARBA00022723"/>
    </source>
</evidence>
<dbReference type="SUPFAM" id="SSF56784">
    <property type="entry name" value="HAD-like"/>
    <property type="match status" value="1"/>
</dbReference>
<evidence type="ECO:0000313" key="6">
    <source>
        <dbReference type="Proteomes" id="UP000070355"/>
    </source>
</evidence>
<evidence type="ECO:0000256" key="3">
    <source>
        <dbReference type="ARBA" id="ARBA00022801"/>
    </source>
</evidence>
<comment type="caution">
    <text evidence="5">The sequence shown here is derived from an EMBL/GenBank/DDBJ whole genome shotgun (WGS) entry which is preliminary data.</text>
</comment>
<accession>A0A133ZW32</accession>
<dbReference type="NCBIfam" id="TIGR01549">
    <property type="entry name" value="HAD-SF-IA-v1"/>
    <property type="match status" value="1"/>
</dbReference>
<dbReference type="GO" id="GO:0016791">
    <property type="term" value="F:phosphatase activity"/>
    <property type="evidence" value="ECO:0007669"/>
    <property type="project" value="TreeGrafter"/>
</dbReference>
<dbReference type="SFLD" id="SFLDG01129">
    <property type="entry name" value="C1.5:_HAD__Beta-PGM__Phosphata"/>
    <property type="match status" value="1"/>
</dbReference>
<keyword evidence="3 5" id="KW-0378">Hydrolase</keyword>
<dbReference type="GO" id="GO:0046872">
    <property type="term" value="F:metal ion binding"/>
    <property type="evidence" value="ECO:0007669"/>
    <property type="project" value="UniProtKB-KW"/>
</dbReference>
<dbReference type="PANTHER" id="PTHR46470">
    <property type="entry name" value="N-ACYLNEURAMINATE-9-PHOSPHATASE"/>
    <property type="match status" value="1"/>
</dbReference>
<dbReference type="Gene3D" id="3.40.50.1000">
    <property type="entry name" value="HAD superfamily/HAD-like"/>
    <property type="match status" value="1"/>
</dbReference>
<dbReference type="Gene3D" id="1.10.150.240">
    <property type="entry name" value="Putative phosphatase, domain 2"/>
    <property type="match status" value="1"/>
</dbReference>
<dbReference type="InterPro" id="IPR041492">
    <property type="entry name" value="HAD_2"/>
</dbReference>
<dbReference type="InterPro" id="IPR051400">
    <property type="entry name" value="HAD-like_hydrolase"/>
</dbReference>
<dbReference type="PRINTS" id="PR00413">
    <property type="entry name" value="HADHALOGNASE"/>
</dbReference>
<keyword evidence="2" id="KW-0479">Metal-binding</keyword>
<dbReference type="InterPro" id="IPR006439">
    <property type="entry name" value="HAD-SF_hydro_IA"/>
</dbReference>
<evidence type="ECO:0000313" key="5">
    <source>
        <dbReference type="EMBL" id="KXB59652.1"/>
    </source>
</evidence>
<dbReference type="EMBL" id="LSDC01000068">
    <property type="protein sequence ID" value="KXB59652.1"/>
    <property type="molecule type" value="Genomic_DNA"/>
</dbReference>
<dbReference type="InterPro" id="IPR023214">
    <property type="entry name" value="HAD_sf"/>
</dbReference>
<evidence type="ECO:0000256" key="1">
    <source>
        <dbReference type="ARBA" id="ARBA00001946"/>
    </source>
</evidence>
<comment type="cofactor">
    <cofactor evidence="1">
        <name>Mg(2+)</name>
        <dbReference type="ChEBI" id="CHEBI:18420"/>
    </cofactor>
</comment>
<organism evidence="5 6">
    <name type="scientific">Gemella haemolysans</name>
    <dbReference type="NCBI Taxonomy" id="1379"/>
    <lineage>
        <taxon>Bacteria</taxon>
        <taxon>Bacillati</taxon>
        <taxon>Bacillota</taxon>
        <taxon>Bacilli</taxon>
        <taxon>Bacillales</taxon>
        <taxon>Gemellaceae</taxon>
        <taxon>Gemella</taxon>
    </lineage>
</organism>
<dbReference type="Pfam" id="PF13419">
    <property type="entry name" value="HAD_2"/>
    <property type="match status" value="1"/>
</dbReference>
<dbReference type="GO" id="GO:0044281">
    <property type="term" value="P:small molecule metabolic process"/>
    <property type="evidence" value="ECO:0007669"/>
    <property type="project" value="UniProtKB-ARBA"/>
</dbReference>
<dbReference type="PANTHER" id="PTHR46470:SF2">
    <property type="entry name" value="GLYCERALDEHYDE 3-PHOSPHATE PHOSPHATASE"/>
    <property type="match status" value="1"/>
</dbReference>
<sequence length="239" mass="27900">MVSKEKRLIGLVFDVDDTLYEQIVPFENAYKSLFDMDIDMEQFYLLSRHYSDVKFEASRNGEMTMDEYHIYRIQEAAKDLGVILTDEQALDMQKEYKKNQKKLQMSNITKSILELGKESNVKLGIITNGPSAHQWSKIKALGVERWIDKENIIVSGDYSINKPDVRIFEIMQEKLQLPIDSLYYIGDLLENDIVGANNAGWKAIWINRYKKKLPENVDIYKIAENNGKLFEIIKKIFEK</sequence>
<protein>
    <submittedName>
        <fullName evidence="5">HAD hydrolase, family IA, variant 1</fullName>
    </submittedName>
</protein>
<evidence type="ECO:0000256" key="4">
    <source>
        <dbReference type="ARBA" id="ARBA00022842"/>
    </source>
</evidence>
<dbReference type="InterPro" id="IPR036412">
    <property type="entry name" value="HAD-like_sf"/>
</dbReference>
<dbReference type="RefSeq" id="WP_060914204.1">
    <property type="nucleotide sequence ID" value="NZ_KQ959959.1"/>
</dbReference>
<gene>
    <name evidence="5" type="ORF">HMPREF3186_01047</name>
</gene>